<protein>
    <recommendedName>
        <fullName evidence="4">PAR1 protein</fullName>
    </recommendedName>
</protein>
<accession>A0A9Q1M4C4</accession>
<dbReference type="InterPro" id="IPR009489">
    <property type="entry name" value="PAR1"/>
</dbReference>
<feature type="signal peptide" evidence="1">
    <location>
        <begin position="1"/>
        <end position="23"/>
    </location>
</feature>
<name>A0A9Q1M4C4_9SOLA</name>
<dbReference type="Proteomes" id="UP001152561">
    <property type="component" value="Unassembled WGS sequence"/>
</dbReference>
<organism evidence="2 3">
    <name type="scientific">Anisodus acutangulus</name>
    <dbReference type="NCBI Taxonomy" id="402998"/>
    <lineage>
        <taxon>Eukaryota</taxon>
        <taxon>Viridiplantae</taxon>
        <taxon>Streptophyta</taxon>
        <taxon>Embryophyta</taxon>
        <taxon>Tracheophyta</taxon>
        <taxon>Spermatophyta</taxon>
        <taxon>Magnoliopsida</taxon>
        <taxon>eudicotyledons</taxon>
        <taxon>Gunneridae</taxon>
        <taxon>Pentapetalae</taxon>
        <taxon>asterids</taxon>
        <taxon>lamiids</taxon>
        <taxon>Solanales</taxon>
        <taxon>Solanaceae</taxon>
        <taxon>Solanoideae</taxon>
        <taxon>Hyoscyameae</taxon>
        <taxon>Anisodus</taxon>
    </lineage>
</organism>
<comment type="caution">
    <text evidence="2">The sequence shown here is derived from an EMBL/GenBank/DDBJ whole genome shotgun (WGS) entry which is preliminary data.</text>
</comment>
<proteinExistence type="predicted"/>
<evidence type="ECO:0008006" key="4">
    <source>
        <dbReference type="Google" id="ProtNLM"/>
    </source>
</evidence>
<reference evidence="3" key="1">
    <citation type="journal article" date="2023" name="Proc. Natl. Acad. Sci. U.S.A.">
        <title>Genomic and structural basis for evolution of tropane alkaloid biosynthesis.</title>
        <authorList>
            <person name="Wanga Y.-J."/>
            <person name="Taina T."/>
            <person name="Yua J.-Y."/>
            <person name="Lia J."/>
            <person name="Xua B."/>
            <person name="Chenc J."/>
            <person name="D'Auriad J.C."/>
            <person name="Huanga J.-P."/>
            <person name="Huanga S.-X."/>
        </authorList>
    </citation>
    <scope>NUCLEOTIDE SEQUENCE [LARGE SCALE GENOMIC DNA]</scope>
    <source>
        <strain evidence="3">cv. KIB-2019</strain>
    </source>
</reference>
<dbReference type="PANTHER" id="PTHR33649:SF11">
    <property type="entry name" value="NTEIG-E80 PROTEIN"/>
    <property type="match status" value="1"/>
</dbReference>
<gene>
    <name evidence="2" type="ORF">K7X08_000443</name>
</gene>
<feature type="chain" id="PRO_5040241224" description="PAR1 protein" evidence="1">
    <location>
        <begin position="24"/>
        <end position="145"/>
    </location>
</feature>
<dbReference type="EMBL" id="JAJAGQ010000010">
    <property type="protein sequence ID" value="KAJ8551073.1"/>
    <property type="molecule type" value="Genomic_DNA"/>
</dbReference>
<evidence type="ECO:0000313" key="2">
    <source>
        <dbReference type="EMBL" id="KAJ8551073.1"/>
    </source>
</evidence>
<keyword evidence="1" id="KW-0732">Signal</keyword>
<dbReference type="OrthoDB" id="772928at2759"/>
<sequence length="145" mass="15720">MASMKSSLSLFFTCSLFLQVALAEYKTEIICESLPNGVCAFAIASSGKRCVLEKSMIEDGEKTLLEFLLILCLRLSSHPSFAPGCYQKCPNIVDLYFNLAAGEGVYLPDLCNKQRTNPHRATIELQSSGAAEEVADAPAQSPSSF</sequence>
<evidence type="ECO:0000256" key="1">
    <source>
        <dbReference type="SAM" id="SignalP"/>
    </source>
</evidence>
<dbReference type="AlphaFoldDB" id="A0A9Q1M4C4"/>
<dbReference type="Pfam" id="PF06521">
    <property type="entry name" value="PAR1"/>
    <property type="match status" value="2"/>
</dbReference>
<evidence type="ECO:0000313" key="3">
    <source>
        <dbReference type="Proteomes" id="UP001152561"/>
    </source>
</evidence>
<keyword evidence="3" id="KW-1185">Reference proteome</keyword>
<dbReference type="PANTHER" id="PTHR33649">
    <property type="entry name" value="PAR1 PROTEIN"/>
    <property type="match status" value="1"/>
</dbReference>